<accession>A0A382FPM6</accession>
<protein>
    <submittedName>
        <fullName evidence="1">Uncharacterized protein</fullName>
    </submittedName>
</protein>
<proteinExistence type="predicted"/>
<feature type="non-terminal residue" evidence="1">
    <location>
        <position position="1"/>
    </location>
</feature>
<name>A0A382FPM6_9ZZZZ</name>
<gene>
    <name evidence="1" type="ORF">METZ01_LOCUS217158</name>
</gene>
<evidence type="ECO:0000313" key="1">
    <source>
        <dbReference type="EMBL" id="SVB64304.1"/>
    </source>
</evidence>
<dbReference type="AlphaFoldDB" id="A0A382FPM6"/>
<reference evidence="1" key="1">
    <citation type="submission" date="2018-05" db="EMBL/GenBank/DDBJ databases">
        <authorList>
            <person name="Lanie J.A."/>
            <person name="Ng W.-L."/>
            <person name="Kazmierczak K.M."/>
            <person name="Andrzejewski T.M."/>
            <person name="Davidsen T.M."/>
            <person name="Wayne K.J."/>
            <person name="Tettelin H."/>
            <person name="Glass J.I."/>
            <person name="Rusch D."/>
            <person name="Podicherti R."/>
            <person name="Tsui H.-C.T."/>
            <person name="Winkler M.E."/>
        </authorList>
    </citation>
    <scope>NUCLEOTIDE SEQUENCE</scope>
</reference>
<dbReference type="EMBL" id="UINC01050849">
    <property type="protein sequence ID" value="SVB64304.1"/>
    <property type="molecule type" value="Genomic_DNA"/>
</dbReference>
<organism evidence="1">
    <name type="scientific">marine metagenome</name>
    <dbReference type="NCBI Taxonomy" id="408172"/>
    <lineage>
        <taxon>unclassified sequences</taxon>
        <taxon>metagenomes</taxon>
        <taxon>ecological metagenomes</taxon>
    </lineage>
</organism>
<sequence>EFNLSWSEIKQLSRNSISYSFLEEPEKGQLMRLFEERMRKFEAQIQGGNNVKFVLGDSATKRGFICRNYHICSD</sequence>
<dbReference type="Gene3D" id="3.20.20.140">
    <property type="entry name" value="Metal-dependent hydrolases"/>
    <property type="match status" value="1"/>
</dbReference>